<name>A0A8H5UL95_9HYPO</name>
<comment type="subcellular location">
    <subcellularLocation>
        <location evidence="1">Membrane</location>
        <topology evidence="1">Multi-pass membrane protein</topology>
    </subcellularLocation>
</comment>
<feature type="transmembrane region" description="Helical" evidence="8">
    <location>
        <begin position="147"/>
        <end position="168"/>
    </location>
</feature>
<evidence type="ECO:0000256" key="7">
    <source>
        <dbReference type="SAM" id="MobiDB-lite"/>
    </source>
</evidence>
<feature type="transmembrane region" description="Helical" evidence="8">
    <location>
        <begin position="376"/>
        <end position="395"/>
    </location>
</feature>
<comment type="caution">
    <text evidence="10">The sequence shown here is derived from an EMBL/GenBank/DDBJ whole genome shotgun (WGS) entry which is preliminary data.</text>
</comment>
<dbReference type="AlphaFoldDB" id="A0A8H5UL95"/>
<proteinExistence type="inferred from homology"/>
<feature type="transmembrane region" description="Helical" evidence="8">
    <location>
        <begin position="407"/>
        <end position="428"/>
    </location>
</feature>
<dbReference type="GO" id="GO:0005886">
    <property type="term" value="C:plasma membrane"/>
    <property type="evidence" value="ECO:0007669"/>
    <property type="project" value="TreeGrafter"/>
</dbReference>
<dbReference type="SUPFAM" id="SSF103473">
    <property type="entry name" value="MFS general substrate transporter"/>
    <property type="match status" value="1"/>
</dbReference>
<feature type="transmembrane region" description="Helical" evidence="8">
    <location>
        <begin position="210"/>
        <end position="229"/>
    </location>
</feature>
<dbReference type="PRINTS" id="PR01036">
    <property type="entry name" value="TCRTETB"/>
</dbReference>
<evidence type="ECO:0000256" key="1">
    <source>
        <dbReference type="ARBA" id="ARBA00004141"/>
    </source>
</evidence>
<keyword evidence="3 8" id="KW-0812">Transmembrane</keyword>
<dbReference type="OrthoDB" id="10021397at2759"/>
<feature type="transmembrane region" description="Helical" evidence="8">
    <location>
        <begin position="345"/>
        <end position="369"/>
    </location>
</feature>
<keyword evidence="5 8" id="KW-0472">Membrane</keyword>
<evidence type="ECO:0000256" key="5">
    <source>
        <dbReference type="ARBA" id="ARBA00023136"/>
    </source>
</evidence>
<feature type="domain" description="Major facilitator superfamily (MFS) profile" evidence="9">
    <location>
        <begin position="53"/>
        <end position="543"/>
    </location>
</feature>
<dbReference type="EMBL" id="JAAOAS010000128">
    <property type="protein sequence ID" value="KAF5591768.1"/>
    <property type="molecule type" value="Genomic_DNA"/>
</dbReference>
<feature type="transmembrane region" description="Helical" evidence="8">
    <location>
        <begin position="87"/>
        <end position="106"/>
    </location>
</feature>
<feature type="transmembrane region" description="Helical" evidence="8">
    <location>
        <begin position="449"/>
        <end position="467"/>
    </location>
</feature>
<keyword evidence="11" id="KW-1185">Reference proteome</keyword>
<evidence type="ECO:0000256" key="8">
    <source>
        <dbReference type="SAM" id="Phobius"/>
    </source>
</evidence>
<keyword evidence="6" id="KW-0325">Glycoprotein</keyword>
<evidence type="ECO:0000256" key="2">
    <source>
        <dbReference type="ARBA" id="ARBA00007520"/>
    </source>
</evidence>
<dbReference type="PANTHER" id="PTHR23501:SF102">
    <property type="entry name" value="DRUG TRANSPORTER, PUTATIVE (AFU_ORTHOLOGUE AFUA_3G08530)-RELATED"/>
    <property type="match status" value="1"/>
</dbReference>
<dbReference type="GO" id="GO:0022857">
    <property type="term" value="F:transmembrane transporter activity"/>
    <property type="evidence" value="ECO:0007669"/>
    <property type="project" value="InterPro"/>
</dbReference>
<protein>
    <submittedName>
        <fullName evidence="10">Multidrug resistance protein fnx1</fullName>
    </submittedName>
</protein>
<feature type="transmembrane region" description="Helical" evidence="8">
    <location>
        <begin position="175"/>
        <end position="198"/>
    </location>
</feature>
<dbReference type="PANTHER" id="PTHR23501">
    <property type="entry name" value="MAJOR FACILITATOR SUPERFAMILY"/>
    <property type="match status" value="1"/>
</dbReference>
<dbReference type="Proteomes" id="UP000546213">
    <property type="component" value="Unassembled WGS sequence"/>
</dbReference>
<dbReference type="CDD" id="cd17502">
    <property type="entry name" value="MFS_Azr1_MDR_like"/>
    <property type="match status" value="1"/>
</dbReference>
<dbReference type="InterPro" id="IPR011701">
    <property type="entry name" value="MFS"/>
</dbReference>
<dbReference type="PROSITE" id="PS50850">
    <property type="entry name" value="MFS"/>
    <property type="match status" value="1"/>
</dbReference>
<evidence type="ECO:0000256" key="4">
    <source>
        <dbReference type="ARBA" id="ARBA00022989"/>
    </source>
</evidence>
<evidence type="ECO:0000259" key="9">
    <source>
        <dbReference type="PROSITE" id="PS50850"/>
    </source>
</evidence>
<comment type="similarity">
    <text evidence="2">Belongs to the major facilitator superfamily. TCR/Tet family.</text>
</comment>
<feature type="transmembrane region" description="Helical" evidence="8">
    <location>
        <begin position="520"/>
        <end position="538"/>
    </location>
</feature>
<gene>
    <name evidence="10" type="ORF">FPCIR_6048</name>
</gene>
<organism evidence="10 11">
    <name type="scientific">Fusarium pseudocircinatum</name>
    <dbReference type="NCBI Taxonomy" id="56676"/>
    <lineage>
        <taxon>Eukaryota</taxon>
        <taxon>Fungi</taxon>
        <taxon>Dikarya</taxon>
        <taxon>Ascomycota</taxon>
        <taxon>Pezizomycotina</taxon>
        <taxon>Sordariomycetes</taxon>
        <taxon>Hypocreomycetidae</taxon>
        <taxon>Hypocreales</taxon>
        <taxon>Nectriaceae</taxon>
        <taxon>Fusarium</taxon>
        <taxon>Fusarium fujikuroi species complex</taxon>
    </lineage>
</organism>
<dbReference type="Gene3D" id="1.20.1720.10">
    <property type="entry name" value="Multidrug resistance protein D"/>
    <property type="match status" value="1"/>
</dbReference>
<evidence type="ECO:0000313" key="10">
    <source>
        <dbReference type="EMBL" id="KAF5591768.1"/>
    </source>
</evidence>
<feature type="transmembrane region" description="Helical" evidence="8">
    <location>
        <begin position="241"/>
        <end position="261"/>
    </location>
</feature>
<feature type="transmembrane region" description="Helical" evidence="8">
    <location>
        <begin position="51"/>
        <end position="75"/>
    </location>
</feature>
<dbReference type="FunFam" id="1.20.1720.10:FF:000014">
    <property type="entry name" value="MFS drug transporter, putative"/>
    <property type="match status" value="1"/>
</dbReference>
<keyword evidence="4 8" id="KW-1133">Transmembrane helix</keyword>
<feature type="region of interest" description="Disordered" evidence="7">
    <location>
        <begin position="1"/>
        <end position="45"/>
    </location>
</feature>
<dbReference type="Pfam" id="PF07690">
    <property type="entry name" value="MFS_1"/>
    <property type="match status" value="1"/>
</dbReference>
<feature type="transmembrane region" description="Helical" evidence="8">
    <location>
        <begin position="313"/>
        <end position="333"/>
    </location>
</feature>
<sequence>MASLSETVPPKLDVKTGQPLISGQVRGGQLPEPGPTSVEDDRTKRSRVQTAVITTSLMSALFLSALDVTIVATAVPTISQYLQSKTGYVWIGATYVLSNAACSPTWGKLSDIWGRKIILLITIGIFWLGSLLCGTAISMNMLLGARAIQGIGGGGVSTLVNICIGDLFSVRERGFYYGLVGAVWGISSAIGPVVGGVLASRASWRWCFYINLPLSGVGILALYFTLQLHNPRTTIADGLKAVDWLGSLTVIGSTILLLLGVEFGGVTYPWSSPTIVCLLVVGMVLASLFILVEAKYAAYPIVPLKLFANRSNLGTFVTAFCHTIVSTSGSYWLPLYFQGALATSALLSGVYILPFLLGMCIISTASGFLIRKTGNYVFVISGGMFVATIGFGLLIDLPGEKDLVKIILYQVIAGIGVGPNYQSPLIALQNNIASRDIGSATSTYGFIRSLASAISIVLGGVVFNNMMNSQQTKLRALLGNDLAAKFSSDNASSNVFAVAELEGKESLIVRGAYLTSIRTMYILFVALSGAGLLSSFMIKQKRLSMDHKEHKTGLQSLQDRSTDRSHE</sequence>
<evidence type="ECO:0000256" key="6">
    <source>
        <dbReference type="ARBA" id="ARBA00023180"/>
    </source>
</evidence>
<dbReference type="InterPro" id="IPR036259">
    <property type="entry name" value="MFS_trans_sf"/>
</dbReference>
<feature type="transmembrane region" description="Helical" evidence="8">
    <location>
        <begin position="273"/>
        <end position="292"/>
    </location>
</feature>
<accession>A0A8H5UL95</accession>
<evidence type="ECO:0000313" key="11">
    <source>
        <dbReference type="Proteomes" id="UP000546213"/>
    </source>
</evidence>
<dbReference type="Gene3D" id="1.20.1250.20">
    <property type="entry name" value="MFS general substrate transporter like domains"/>
    <property type="match status" value="1"/>
</dbReference>
<feature type="transmembrane region" description="Helical" evidence="8">
    <location>
        <begin position="118"/>
        <end position="141"/>
    </location>
</feature>
<reference evidence="10 11" key="1">
    <citation type="submission" date="2020-05" db="EMBL/GenBank/DDBJ databases">
        <title>Identification and distribution of gene clusters putatively required for synthesis of sphingolipid metabolism inhibitors in phylogenetically diverse species of the filamentous fungus Fusarium.</title>
        <authorList>
            <person name="Kim H.-S."/>
            <person name="Busman M."/>
            <person name="Brown D.W."/>
            <person name="Divon H."/>
            <person name="Uhlig S."/>
            <person name="Proctor R.H."/>
        </authorList>
    </citation>
    <scope>NUCLEOTIDE SEQUENCE [LARGE SCALE GENOMIC DNA]</scope>
    <source>
        <strain evidence="10 11">NRRL 36939</strain>
    </source>
</reference>
<dbReference type="InterPro" id="IPR020846">
    <property type="entry name" value="MFS_dom"/>
</dbReference>
<evidence type="ECO:0000256" key="3">
    <source>
        <dbReference type="ARBA" id="ARBA00022692"/>
    </source>
</evidence>